<dbReference type="SUPFAM" id="SSF47031">
    <property type="entry name" value="Second domain of FERM"/>
    <property type="match status" value="1"/>
</dbReference>
<evidence type="ECO:0000313" key="7">
    <source>
        <dbReference type="Proteomes" id="UP001497497"/>
    </source>
</evidence>
<dbReference type="PANTHER" id="PTHR45706:SF1">
    <property type="entry name" value="PEZ, ISOFORM A"/>
    <property type="match status" value="1"/>
</dbReference>
<dbReference type="InterPro" id="IPR019749">
    <property type="entry name" value="Band_41_domain"/>
</dbReference>
<dbReference type="InterPro" id="IPR014352">
    <property type="entry name" value="FERM/acyl-CoA-bd_prot_sf"/>
</dbReference>
<dbReference type="SMART" id="SM01196">
    <property type="entry name" value="FERM_C"/>
    <property type="match status" value="1"/>
</dbReference>
<dbReference type="InterPro" id="IPR035963">
    <property type="entry name" value="FERM_2"/>
</dbReference>
<dbReference type="FunFam" id="3.10.20.90:FF:000039">
    <property type="entry name" value="Tyrosine-protein phosphatase non-receptor type"/>
    <property type="match status" value="1"/>
</dbReference>
<dbReference type="Gene3D" id="2.30.29.30">
    <property type="entry name" value="Pleckstrin-homology domain (PH domain)/Phosphotyrosine-binding domain (PTB)"/>
    <property type="match status" value="1"/>
</dbReference>
<dbReference type="SUPFAM" id="SSF50729">
    <property type="entry name" value="PH domain-like"/>
    <property type="match status" value="1"/>
</dbReference>
<organism evidence="6 7">
    <name type="scientific">Lymnaea stagnalis</name>
    <name type="common">Great pond snail</name>
    <name type="synonym">Helix stagnalis</name>
    <dbReference type="NCBI Taxonomy" id="6523"/>
    <lineage>
        <taxon>Eukaryota</taxon>
        <taxon>Metazoa</taxon>
        <taxon>Spiralia</taxon>
        <taxon>Lophotrochozoa</taxon>
        <taxon>Mollusca</taxon>
        <taxon>Gastropoda</taxon>
        <taxon>Heterobranchia</taxon>
        <taxon>Euthyneura</taxon>
        <taxon>Panpulmonata</taxon>
        <taxon>Hygrophila</taxon>
        <taxon>Lymnaeoidea</taxon>
        <taxon>Lymnaeidae</taxon>
        <taxon>Lymnaea</taxon>
    </lineage>
</organism>
<keyword evidence="2" id="KW-0378">Hydrolase</keyword>
<feature type="non-terminal residue" evidence="6">
    <location>
        <position position="1"/>
    </location>
</feature>
<dbReference type="InterPro" id="IPR029071">
    <property type="entry name" value="Ubiquitin-like_domsf"/>
</dbReference>
<evidence type="ECO:0000256" key="3">
    <source>
        <dbReference type="ARBA" id="ARBA00022912"/>
    </source>
</evidence>
<evidence type="ECO:0000256" key="4">
    <source>
        <dbReference type="SAM" id="MobiDB-lite"/>
    </source>
</evidence>
<dbReference type="EC" id="3.1.3.48" evidence="1"/>
<reference evidence="6 7" key="1">
    <citation type="submission" date="2024-04" db="EMBL/GenBank/DDBJ databases">
        <authorList>
            <consortium name="Genoscope - CEA"/>
            <person name="William W."/>
        </authorList>
    </citation>
    <scope>NUCLEOTIDE SEQUENCE [LARGE SCALE GENOMIC DNA]</scope>
</reference>
<dbReference type="Proteomes" id="UP001497497">
    <property type="component" value="Unassembled WGS sequence"/>
</dbReference>
<dbReference type="InterPro" id="IPR019748">
    <property type="entry name" value="FERM_central"/>
</dbReference>
<sequence>SKRQQKQRILVKMPFKWRLKKTRKYDISTKNSFIVGVYLLDNAYLECTLSAESTGQECLNSIAQRVELAEGQYFGLRYVTKKLHFHWVDLEKPLKKQLDKYAQPASHSHCLYFGVMFYIIGAHKIPDETARYHYYLQLKNDLIDGRLPCSSDQAIRLAAYSLQAEFGDYEPEKYSVQDYLLFPKTMMKDEAVANELLSEAIAGHISLQGVPPVRAELQYVKEVQMMDGYGAEYYSAKDESRKDLYLGTSYAGIFARYIDGQSTVYYKWAEIAKVTQNKKTLEIDTSKSSVQFQLEDTDTAKYVARLAQLQRQFYKSAKGNLSNSVTDVSMIEEPETQHFIDAQQVYIPATDSSHSSQELAHSQTSLTHLQEQRYPQDILQSSQQSLESSSESQQQQQLLQYHHHHQINQQHMTGVEGEAVTGNGVYQQVMRHESLTPTPEGDPVYVNRAALLPAYRPSPDYDAVMQQRMMQQHHQQQPHPQTPHFKEITPHLGAAQVYVHPDGMAYSQPEISQNLATFRDEHGNYANVDALRHYSHSIYANIFQEGHGFYAGRTGERANNLAVHPTYSSPELNTELHQQEAFANNEFSAQEAMAYHFRPPPPYPRTSSST</sequence>
<dbReference type="EMBL" id="CAXITT010000339">
    <property type="protein sequence ID" value="CAL1539436.1"/>
    <property type="molecule type" value="Genomic_DNA"/>
</dbReference>
<dbReference type="InterPro" id="IPR018979">
    <property type="entry name" value="FERM_N"/>
</dbReference>
<evidence type="ECO:0000259" key="5">
    <source>
        <dbReference type="PROSITE" id="PS50057"/>
    </source>
</evidence>
<dbReference type="InterPro" id="IPR011993">
    <property type="entry name" value="PH-like_dom_sf"/>
</dbReference>
<dbReference type="PRINTS" id="PR00935">
    <property type="entry name" value="BAND41"/>
</dbReference>
<gene>
    <name evidence="6" type="ORF">GSLYS_00013227001</name>
</gene>
<dbReference type="Gene3D" id="3.10.20.90">
    <property type="entry name" value="Phosphatidylinositol 3-kinase Catalytic Subunit, Chain A, domain 1"/>
    <property type="match status" value="1"/>
</dbReference>
<dbReference type="SMART" id="SM00295">
    <property type="entry name" value="B41"/>
    <property type="match status" value="1"/>
</dbReference>
<dbReference type="FunFam" id="1.20.80.10:FF:000014">
    <property type="entry name" value="Tyrosine-protein phosphatase non-receptor type"/>
    <property type="match status" value="1"/>
</dbReference>
<proteinExistence type="predicted"/>
<evidence type="ECO:0000313" key="6">
    <source>
        <dbReference type="EMBL" id="CAL1539436.1"/>
    </source>
</evidence>
<keyword evidence="3" id="KW-0904">Protein phosphatase</keyword>
<feature type="domain" description="FERM" evidence="5">
    <location>
        <begin position="33"/>
        <end position="318"/>
    </location>
</feature>
<dbReference type="AlphaFoldDB" id="A0AAV2I0R1"/>
<feature type="compositionally biased region" description="Low complexity" evidence="4">
    <location>
        <begin position="379"/>
        <end position="400"/>
    </location>
</feature>
<dbReference type="Pfam" id="PF00373">
    <property type="entry name" value="FERM_M"/>
    <property type="match status" value="1"/>
</dbReference>
<accession>A0AAV2I0R1</accession>
<dbReference type="InterPro" id="IPR018980">
    <property type="entry name" value="FERM_PH-like_C"/>
</dbReference>
<feature type="region of interest" description="Disordered" evidence="4">
    <location>
        <begin position="378"/>
        <end position="400"/>
    </location>
</feature>
<feature type="non-terminal residue" evidence="6">
    <location>
        <position position="610"/>
    </location>
</feature>
<evidence type="ECO:0000256" key="2">
    <source>
        <dbReference type="ARBA" id="ARBA00022801"/>
    </source>
</evidence>
<dbReference type="GO" id="GO:0004725">
    <property type="term" value="F:protein tyrosine phosphatase activity"/>
    <property type="evidence" value="ECO:0007669"/>
    <property type="project" value="UniProtKB-EC"/>
</dbReference>
<dbReference type="CDD" id="cd14473">
    <property type="entry name" value="FERM_B-lobe"/>
    <property type="match status" value="1"/>
</dbReference>
<protein>
    <recommendedName>
        <fullName evidence="1">protein-tyrosine-phosphatase</fullName>
        <ecNumber evidence="1">3.1.3.48</ecNumber>
    </recommendedName>
</protein>
<dbReference type="PROSITE" id="PS50057">
    <property type="entry name" value="FERM_3"/>
    <property type="match status" value="1"/>
</dbReference>
<dbReference type="Pfam" id="PF09379">
    <property type="entry name" value="FERM_N"/>
    <property type="match status" value="1"/>
</dbReference>
<dbReference type="PANTHER" id="PTHR45706">
    <property type="entry name" value="TYROSINE-PROTEIN PHOSPHATASE"/>
    <property type="match status" value="1"/>
</dbReference>
<comment type="caution">
    <text evidence="6">The sequence shown here is derived from an EMBL/GenBank/DDBJ whole genome shotgun (WGS) entry which is preliminary data.</text>
</comment>
<dbReference type="Gene3D" id="1.20.80.10">
    <property type="match status" value="1"/>
</dbReference>
<keyword evidence="7" id="KW-1185">Reference proteome</keyword>
<dbReference type="SUPFAM" id="SSF54236">
    <property type="entry name" value="Ubiquitin-like"/>
    <property type="match status" value="1"/>
</dbReference>
<dbReference type="Pfam" id="PF09380">
    <property type="entry name" value="FERM_C"/>
    <property type="match status" value="1"/>
</dbReference>
<dbReference type="InterPro" id="IPR000299">
    <property type="entry name" value="FERM_domain"/>
</dbReference>
<dbReference type="CDD" id="cd17099">
    <property type="entry name" value="FERM_F1_PTPN14_like"/>
    <property type="match status" value="1"/>
</dbReference>
<name>A0AAV2I0R1_LYMST</name>
<evidence type="ECO:0000256" key="1">
    <source>
        <dbReference type="ARBA" id="ARBA00013064"/>
    </source>
</evidence>